<keyword evidence="4" id="KW-1185">Reference proteome</keyword>
<feature type="compositionally biased region" description="Low complexity" evidence="1">
    <location>
        <begin position="52"/>
        <end position="63"/>
    </location>
</feature>
<dbReference type="AlphaFoldDB" id="A0A8J4UWG8"/>
<gene>
    <name evidence="3" type="ORF">CYY_009146</name>
</gene>
<sequence>MDNLNDKETKIINRKSRSISNTSNSSINSDKQQQQQQQQQSHNTSIDKENNQNENNNNINNNNKPFFSISTLYSKYVNNEEEQYIYTGENDIQLNQSSNNIQQQSQPQSPQQQQLIIHQQQSAFSKFSQSIFSYVIRPFLFGVSGSFGISVGYLLFDIVCSKLKLDNKP</sequence>
<feature type="region of interest" description="Disordered" evidence="1">
    <location>
        <begin position="1"/>
        <end position="64"/>
    </location>
</feature>
<evidence type="ECO:0000313" key="3">
    <source>
        <dbReference type="EMBL" id="KAF2069538.1"/>
    </source>
</evidence>
<dbReference type="EMBL" id="AJWJ01000644">
    <property type="protein sequence ID" value="KAF2069538.1"/>
    <property type="molecule type" value="Genomic_DNA"/>
</dbReference>
<keyword evidence="2" id="KW-1133">Transmembrane helix</keyword>
<evidence type="ECO:0000313" key="4">
    <source>
        <dbReference type="Proteomes" id="UP000695562"/>
    </source>
</evidence>
<feature type="compositionally biased region" description="Basic and acidic residues" evidence="1">
    <location>
        <begin position="1"/>
        <end position="11"/>
    </location>
</feature>
<feature type="compositionally biased region" description="Low complexity" evidence="1">
    <location>
        <begin position="18"/>
        <end position="40"/>
    </location>
</feature>
<name>A0A8J4UWG8_9MYCE</name>
<organism evidence="3 4">
    <name type="scientific">Polysphondylium violaceum</name>
    <dbReference type="NCBI Taxonomy" id="133409"/>
    <lineage>
        <taxon>Eukaryota</taxon>
        <taxon>Amoebozoa</taxon>
        <taxon>Evosea</taxon>
        <taxon>Eumycetozoa</taxon>
        <taxon>Dictyostelia</taxon>
        <taxon>Dictyosteliales</taxon>
        <taxon>Dictyosteliaceae</taxon>
        <taxon>Polysphondylium</taxon>
    </lineage>
</organism>
<evidence type="ECO:0000256" key="2">
    <source>
        <dbReference type="SAM" id="Phobius"/>
    </source>
</evidence>
<reference evidence="3" key="1">
    <citation type="submission" date="2020-01" db="EMBL/GenBank/DDBJ databases">
        <title>Development of genomics and gene disruption for Polysphondylium violaceum indicates a role for the polyketide synthase stlB in stalk morphogenesis.</title>
        <authorList>
            <person name="Narita B."/>
            <person name="Kawabe Y."/>
            <person name="Kin K."/>
            <person name="Saito T."/>
            <person name="Gibbs R."/>
            <person name="Kuspa A."/>
            <person name="Muzny D."/>
            <person name="Queller D."/>
            <person name="Richards S."/>
            <person name="Strassman J."/>
            <person name="Sucgang R."/>
            <person name="Worley K."/>
            <person name="Schaap P."/>
        </authorList>
    </citation>
    <scope>NUCLEOTIDE SEQUENCE</scope>
    <source>
        <strain evidence="3">QSvi11</strain>
    </source>
</reference>
<protein>
    <recommendedName>
        <fullName evidence="5">Transmembrane protein</fullName>
    </recommendedName>
</protein>
<comment type="caution">
    <text evidence="3">The sequence shown here is derived from an EMBL/GenBank/DDBJ whole genome shotgun (WGS) entry which is preliminary data.</text>
</comment>
<proteinExistence type="predicted"/>
<dbReference type="Proteomes" id="UP000695562">
    <property type="component" value="Unassembled WGS sequence"/>
</dbReference>
<evidence type="ECO:0008006" key="5">
    <source>
        <dbReference type="Google" id="ProtNLM"/>
    </source>
</evidence>
<keyword evidence="2" id="KW-0812">Transmembrane</keyword>
<keyword evidence="2" id="KW-0472">Membrane</keyword>
<accession>A0A8J4UWG8</accession>
<feature type="transmembrane region" description="Helical" evidence="2">
    <location>
        <begin position="134"/>
        <end position="156"/>
    </location>
</feature>
<evidence type="ECO:0000256" key="1">
    <source>
        <dbReference type="SAM" id="MobiDB-lite"/>
    </source>
</evidence>